<dbReference type="AlphaFoldDB" id="A0AAD4UI34"/>
<name>A0AAD4UI34_OVIAM</name>
<sequence>MCVQVRSQMLAYQEGILVSHSWIVAVREALGCLRLCTNSCPFCCGSRTPGDELPGSLFISFSYFRSYIAFDLIRVDDLGRAVCLKIEEVPGSAWAPVSSDFRVAPVTSTMERKMNRDGVMGQAAMFYPIYSLENLVCDNLGGNKPALSSAKERASLRLAPSFHSNVISFKALVSYAKPLAVGSNKLQSAFLWQHWRAHTLPQKKLIVNPLGYFFKVLLLYYTHRLYFFCFPCCSVLLINGTVEKERRTDLLIGIITRNPEVRSPAKSFSAPNLLIEFILFGIKSEVFTVDYKSLSLNKTFCSQNMGGISTVESEADHLSGGSTSEEQLANVSTFVIKSSVLMAAGNTTRGENPMFCADFPPNLLTLMPASPSPHAFSLRSFTVKASAGLTSGKSVGAVSKASALMLHTLA</sequence>
<proteinExistence type="predicted"/>
<comment type="caution">
    <text evidence="1">The sequence shown here is derived from an EMBL/GenBank/DDBJ whole genome shotgun (WGS) entry which is preliminary data.</text>
</comment>
<reference evidence="1" key="1">
    <citation type="submission" date="2022-03" db="EMBL/GenBank/DDBJ databases">
        <title>Genomic analyses of argali, domestic sheep and their hybrids provide insights into chromosomal evolution, heterosis and genetic basis of agronomic traits.</title>
        <authorList>
            <person name="Li M."/>
        </authorList>
    </citation>
    <scope>NUCLEOTIDE SEQUENCE</scope>
    <source>
        <strain evidence="1">CAU-MHL-2022a</strain>
        <tissue evidence="1">Skin</tissue>
    </source>
</reference>
<gene>
    <name evidence="1" type="ORF">MG293_003517</name>
</gene>
<keyword evidence="2" id="KW-1185">Reference proteome</keyword>
<protein>
    <submittedName>
        <fullName evidence="1">Uncharacterized protein</fullName>
    </submittedName>
</protein>
<evidence type="ECO:0000313" key="1">
    <source>
        <dbReference type="EMBL" id="KAI4546962.1"/>
    </source>
</evidence>
<dbReference type="EMBL" id="JAKZEL010000002">
    <property type="protein sequence ID" value="KAI4546962.1"/>
    <property type="molecule type" value="Genomic_DNA"/>
</dbReference>
<accession>A0AAD4UI34</accession>
<dbReference type="Proteomes" id="UP001214576">
    <property type="component" value="Unassembled WGS sequence"/>
</dbReference>
<evidence type="ECO:0000313" key="2">
    <source>
        <dbReference type="Proteomes" id="UP001214576"/>
    </source>
</evidence>
<organism evidence="1 2">
    <name type="scientific">Ovis ammon polii</name>
    <dbReference type="NCBI Taxonomy" id="230172"/>
    <lineage>
        <taxon>Eukaryota</taxon>
        <taxon>Metazoa</taxon>
        <taxon>Chordata</taxon>
        <taxon>Craniata</taxon>
        <taxon>Vertebrata</taxon>
        <taxon>Euteleostomi</taxon>
        <taxon>Mammalia</taxon>
        <taxon>Eutheria</taxon>
        <taxon>Laurasiatheria</taxon>
        <taxon>Artiodactyla</taxon>
        <taxon>Ruminantia</taxon>
        <taxon>Pecora</taxon>
        <taxon>Bovidae</taxon>
        <taxon>Caprinae</taxon>
        <taxon>Ovis</taxon>
    </lineage>
</organism>